<comment type="caution">
    <text evidence="2">The sequence shown here is derived from an EMBL/GenBank/DDBJ whole genome shotgun (WGS) entry which is preliminary data.</text>
</comment>
<reference evidence="2 3" key="1">
    <citation type="journal article" date="2021" name="Elife">
        <title>Chloroplast acquisition without the gene transfer in kleptoplastic sea slugs, Plakobranchus ocellatus.</title>
        <authorList>
            <person name="Maeda T."/>
            <person name="Takahashi S."/>
            <person name="Yoshida T."/>
            <person name="Shimamura S."/>
            <person name="Takaki Y."/>
            <person name="Nagai Y."/>
            <person name="Toyoda A."/>
            <person name="Suzuki Y."/>
            <person name="Arimoto A."/>
            <person name="Ishii H."/>
            <person name="Satoh N."/>
            <person name="Nishiyama T."/>
            <person name="Hasebe M."/>
            <person name="Maruyama T."/>
            <person name="Minagawa J."/>
            <person name="Obokata J."/>
            <person name="Shigenobu S."/>
        </authorList>
    </citation>
    <scope>NUCLEOTIDE SEQUENCE [LARGE SCALE GENOMIC DNA]</scope>
</reference>
<name>A0AAV3YRR7_9GAST</name>
<evidence type="ECO:0000313" key="2">
    <source>
        <dbReference type="EMBL" id="GFN85753.1"/>
    </source>
</evidence>
<evidence type="ECO:0000313" key="3">
    <source>
        <dbReference type="Proteomes" id="UP000735302"/>
    </source>
</evidence>
<gene>
    <name evidence="2" type="ORF">PoB_001225900</name>
</gene>
<organism evidence="2 3">
    <name type="scientific">Plakobranchus ocellatus</name>
    <dbReference type="NCBI Taxonomy" id="259542"/>
    <lineage>
        <taxon>Eukaryota</taxon>
        <taxon>Metazoa</taxon>
        <taxon>Spiralia</taxon>
        <taxon>Lophotrochozoa</taxon>
        <taxon>Mollusca</taxon>
        <taxon>Gastropoda</taxon>
        <taxon>Heterobranchia</taxon>
        <taxon>Euthyneura</taxon>
        <taxon>Panpulmonata</taxon>
        <taxon>Sacoglossa</taxon>
        <taxon>Placobranchoidea</taxon>
        <taxon>Plakobranchidae</taxon>
        <taxon>Plakobranchus</taxon>
    </lineage>
</organism>
<accession>A0AAV3YRR7</accession>
<keyword evidence="3" id="KW-1185">Reference proteome</keyword>
<dbReference type="AlphaFoldDB" id="A0AAV3YRR7"/>
<feature type="region of interest" description="Disordered" evidence="1">
    <location>
        <begin position="49"/>
        <end position="69"/>
    </location>
</feature>
<proteinExistence type="predicted"/>
<sequence>MSVPDKVPDDDDDDDDDDDICEQFHDIQYHFGASVAQWIANPPRDLQGPFCRGFEPRHRRPGLTEGLKD</sequence>
<dbReference type="EMBL" id="BLXT01001455">
    <property type="protein sequence ID" value="GFN85753.1"/>
    <property type="molecule type" value="Genomic_DNA"/>
</dbReference>
<feature type="region of interest" description="Disordered" evidence="1">
    <location>
        <begin position="1"/>
        <end position="20"/>
    </location>
</feature>
<feature type="compositionally biased region" description="Acidic residues" evidence="1">
    <location>
        <begin position="8"/>
        <end position="20"/>
    </location>
</feature>
<protein>
    <submittedName>
        <fullName evidence="2">Uncharacterized protein</fullName>
    </submittedName>
</protein>
<dbReference type="Proteomes" id="UP000735302">
    <property type="component" value="Unassembled WGS sequence"/>
</dbReference>
<evidence type="ECO:0000256" key="1">
    <source>
        <dbReference type="SAM" id="MobiDB-lite"/>
    </source>
</evidence>